<gene>
    <name evidence="1" type="ORF">C2G38_2151960</name>
</gene>
<organism evidence="1 2">
    <name type="scientific">Gigaspora rosea</name>
    <dbReference type="NCBI Taxonomy" id="44941"/>
    <lineage>
        <taxon>Eukaryota</taxon>
        <taxon>Fungi</taxon>
        <taxon>Fungi incertae sedis</taxon>
        <taxon>Mucoromycota</taxon>
        <taxon>Glomeromycotina</taxon>
        <taxon>Glomeromycetes</taxon>
        <taxon>Diversisporales</taxon>
        <taxon>Gigasporaceae</taxon>
        <taxon>Gigaspora</taxon>
    </lineage>
</organism>
<accession>A0A397W7J8</accession>
<name>A0A397W7J8_9GLOM</name>
<evidence type="ECO:0000313" key="1">
    <source>
        <dbReference type="EMBL" id="RIB30674.1"/>
    </source>
</evidence>
<reference evidence="1 2" key="1">
    <citation type="submission" date="2018-06" db="EMBL/GenBank/DDBJ databases">
        <title>Comparative genomics reveals the genomic features of Rhizophagus irregularis, R. cerebriforme, R. diaphanum and Gigaspora rosea, and their symbiotic lifestyle signature.</title>
        <authorList>
            <person name="Morin E."/>
            <person name="San Clemente H."/>
            <person name="Chen E.C.H."/>
            <person name="De La Providencia I."/>
            <person name="Hainaut M."/>
            <person name="Kuo A."/>
            <person name="Kohler A."/>
            <person name="Murat C."/>
            <person name="Tang N."/>
            <person name="Roy S."/>
            <person name="Loubradou J."/>
            <person name="Henrissat B."/>
            <person name="Grigoriev I.V."/>
            <person name="Corradi N."/>
            <person name="Roux C."/>
            <person name="Martin F.M."/>
        </authorList>
    </citation>
    <scope>NUCLEOTIDE SEQUENCE [LARGE SCALE GENOMIC DNA]</scope>
    <source>
        <strain evidence="1 2">DAOM 194757</strain>
    </source>
</reference>
<comment type="caution">
    <text evidence="1">The sequence shown here is derived from an EMBL/GenBank/DDBJ whole genome shotgun (WGS) entry which is preliminary data.</text>
</comment>
<keyword evidence="2" id="KW-1185">Reference proteome</keyword>
<dbReference type="EMBL" id="QKWP01000007">
    <property type="protein sequence ID" value="RIB30674.1"/>
    <property type="molecule type" value="Genomic_DNA"/>
</dbReference>
<dbReference type="AlphaFoldDB" id="A0A397W7J8"/>
<sequence length="479" mass="55790">MTKRSRKRNPNRKHKKKLVAKIPGQLKEKILTQRPIEEVQLDIEVTVKELISRCSPTSNHRLGQTLVVLQQALEVNGLIPNDTAIFVHEQQQRQTEYINLLTATYQQIGAIKWKLIRATEERLIPYFITQIIVHGANSLQGILTNKGANFVQEQIPEDSTFNYTPIFNKEEPTEIKVVPKTEYSSISTKYKTLYLQHLNSTIYQIFTHLPKDTDIISVLKSQITARISVIPDRYIFGKVILRIFSTDIPPHEITTSLFTTQAEKALHPYGLLKEEIKEDAYYCVTISDKDPLQIIAHQGTPGIKINIYKDTNNQPFTGKYYYVIALFDNLLEDEMPLCSNCKVIKETDSFGISKKTKRQYKCCNNCRVYLNNPKAKEYRKLKYQKKSIEKRIQKLEKFIQENPDHATKTYKNKRKPYFEKYFKKKRESGAYKGQYLIRKAKELQTQKWKSKSIKERDIVQDADNTDLSLNIEDSLKPTK</sequence>
<evidence type="ECO:0000313" key="2">
    <source>
        <dbReference type="Proteomes" id="UP000266673"/>
    </source>
</evidence>
<protein>
    <submittedName>
        <fullName evidence="1">Uncharacterized protein</fullName>
    </submittedName>
</protein>
<proteinExistence type="predicted"/>
<dbReference type="Proteomes" id="UP000266673">
    <property type="component" value="Unassembled WGS sequence"/>
</dbReference>